<evidence type="ECO:0000313" key="1">
    <source>
        <dbReference type="EMBL" id="SMY36043.1"/>
    </source>
</evidence>
<evidence type="ECO:0000313" key="2">
    <source>
        <dbReference type="Proteomes" id="UP000195719"/>
    </source>
</evidence>
<sequence>MHILAIVSLPLTITPRYDVSSIAAILLLPLLVSGCFDRYRTTDSLCNDNPQLCQPLNLNDGQCRIQRTNLIWQRYDTLQTPTDQHKFKELKATQEYQFCLEYAARIEPTELKQRKTKRIKALHHSYEAIDRLTQELQFSQDPHIIFYRWAQGDQTAKQQFIALEGNTELEHPELQLALASYYIDKNKTKTISILHHSLSLYKANDNININILHTLATLYYQQEDIAAAYVWTKVANQYQSNTPPKTVTSSMKNRFSLTDKERQKLNTTVIDIVKKLNNGQYIQTTIKLPN</sequence>
<dbReference type="Proteomes" id="UP000195719">
    <property type="component" value="Unassembled WGS sequence"/>
</dbReference>
<evidence type="ECO:0008006" key="3">
    <source>
        <dbReference type="Google" id="ProtNLM"/>
    </source>
</evidence>
<reference evidence="2" key="1">
    <citation type="submission" date="2017-06" db="EMBL/GenBank/DDBJ databases">
        <authorList>
            <person name="Rodrigo-Torres L."/>
            <person name="Arahal R.D."/>
            <person name="Lucena T."/>
        </authorList>
    </citation>
    <scope>NUCLEOTIDE SEQUENCE [LARGE SCALE GENOMIC DNA]</scope>
    <source>
        <strain evidence="2">CECT 9192</strain>
    </source>
</reference>
<protein>
    <recommendedName>
        <fullName evidence="3">DUF2989 domain-containing protein</fullName>
    </recommendedName>
</protein>
<keyword evidence="2" id="KW-1185">Reference proteome</keyword>
<organism evidence="1 2">
    <name type="scientific">Photobacterium andalusiense</name>
    <dbReference type="NCBI Taxonomy" id="2204296"/>
    <lineage>
        <taxon>Bacteria</taxon>
        <taxon>Pseudomonadati</taxon>
        <taxon>Pseudomonadota</taxon>
        <taxon>Gammaproteobacteria</taxon>
        <taxon>Vibrionales</taxon>
        <taxon>Vibrionaceae</taxon>
        <taxon>Photobacterium</taxon>
    </lineage>
</organism>
<dbReference type="InterPro" id="IPR021372">
    <property type="entry name" value="DUF2989"/>
</dbReference>
<gene>
    <name evidence="1" type="ORF">PAND9192_02372</name>
</gene>
<accession>A0A1Y6MHM8</accession>
<dbReference type="EMBL" id="FYAJ01000004">
    <property type="protein sequence ID" value="SMY36043.1"/>
    <property type="molecule type" value="Genomic_DNA"/>
</dbReference>
<dbReference type="Pfam" id="PF11207">
    <property type="entry name" value="DUF2989"/>
    <property type="match status" value="1"/>
</dbReference>
<dbReference type="AlphaFoldDB" id="A0A1Y6MHM8"/>
<name>A0A1Y6MHM8_9GAMM</name>
<proteinExistence type="predicted"/>